<dbReference type="GO" id="GO:0061630">
    <property type="term" value="F:ubiquitin protein ligase activity"/>
    <property type="evidence" value="ECO:0007669"/>
    <property type="project" value="UniProtKB-UniRule"/>
</dbReference>
<reference evidence="12" key="1">
    <citation type="submission" date="2013-03" db="EMBL/GenBank/DDBJ databases">
        <authorList>
            <person name="Jeffery W."/>
            <person name="Warren W."/>
            <person name="Wilson R.K."/>
        </authorList>
    </citation>
    <scope>NUCLEOTIDE SEQUENCE</scope>
    <source>
        <strain evidence="12">female</strain>
    </source>
</reference>
<proteinExistence type="inferred from homology"/>
<name>A0A3B1JBQ2_ASTMX</name>
<dbReference type="AlphaFoldDB" id="A0A3B1JBQ2"/>
<dbReference type="Gene3D" id="3.30.390.130">
    <property type="match status" value="1"/>
</dbReference>
<dbReference type="InterPro" id="IPR017907">
    <property type="entry name" value="Znf_RING_CS"/>
</dbReference>
<dbReference type="PROSITE" id="PS50089">
    <property type="entry name" value="ZF_RING_2"/>
    <property type="match status" value="1"/>
</dbReference>
<evidence type="ECO:0000256" key="5">
    <source>
        <dbReference type="ARBA" id="ARBA00022723"/>
    </source>
</evidence>
<keyword evidence="5 9" id="KW-0479">Metal-binding</keyword>
<keyword evidence="7 9" id="KW-0862">Zinc</keyword>
<dbReference type="SMART" id="SM00184">
    <property type="entry name" value="RING"/>
    <property type="match status" value="1"/>
</dbReference>
<keyword evidence="6 8" id="KW-0863">Zinc-finger</keyword>
<dbReference type="InterPro" id="IPR013083">
    <property type="entry name" value="Znf_RING/FYVE/PHD"/>
</dbReference>
<dbReference type="GeneTree" id="ENSGT00940000154578"/>
<evidence type="ECO:0000256" key="6">
    <source>
        <dbReference type="ARBA" id="ARBA00022771"/>
    </source>
</evidence>
<keyword evidence="12" id="KW-1185">Reference proteome</keyword>
<comment type="pathway">
    <text evidence="2 9">Protein modification; protein ubiquitination.</text>
</comment>
<organism evidence="11 12">
    <name type="scientific">Astyanax mexicanus</name>
    <name type="common">Blind cave fish</name>
    <name type="synonym">Astyanax fasciatus mexicanus</name>
    <dbReference type="NCBI Taxonomy" id="7994"/>
    <lineage>
        <taxon>Eukaryota</taxon>
        <taxon>Metazoa</taxon>
        <taxon>Chordata</taxon>
        <taxon>Craniata</taxon>
        <taxon>Vertebrata</taxon>
        <taxon>Euteleostomi</taxon>
        <taxon>Actinopterygii</taxon>
        <taxon>Neopterygii</taxon>
        <taxon>Teleostei</taxon>
        <taxon>Ostariophysi</taxon>
        <taxon>Characiformes</taxon>
        <taxon>Characoidei</taxon>
        <taxon>Acestrorhamphidae</taxon>
        <taxon>Acestrorhamphinae</taxon>
        <taxon>Astyanax</taxon>
    </lineage>
</organism>
<dbReference type="CDD" id="cd09633">
    <property type="entry name" value="Deltex_C"/>
    <property type="match status" value="1"/>
</dbReference>
<dbReference type="InParanoid" id="A0A3B1JBQ2"/>
<reference evidence="11" key="4">
    <citation type="submission" date="2025-09" db="UniProtKB">
        <authorList>
            <consortium name="Ensembl"/>
        </authorList>
    </citation>
    <scope>IDENTIFICATION</scope>
</reference>
<reference evidence="11" key="3">
    <citation type="submission" date="2025-08" db="UniProtKB">
        <authorList>
            <consortium name="Ensembl"/>
        </authorList>
    </citation>
    <scope>IDENTIFICATION</scope>
</reference>
<dbReference type="GO" id="GO:0005737">
    <property type="term" value="C:cytoplasm"/>
    <property type="evidence" value="ECO:0007669"/>
    <property type="project" value="UniProtKB-SubCell"/>
</dbReference>
<feature type="domain" description="RING-type" evidence="10">
    <location>
        <begin position="21"/>
        <end position="60"/>
    </location>
</feature>
<evidence type="ECO:0000313" key="12">
    <source>
        <dbReference type="Proteomes" id="UP000018467"/>
    </source>
</evidence>
<dbReference type="Pfam" id="PF13445">
    <property type="entry name" value="zf-RING_UBOX"/>
    <property type="match status" value="1"/>
</dbReference>
<protein>
    <recommendedName>
        <fullName evidence="9">E3 ubiquitin-protein ligase</fullName>
        <ecNumber evidence="9">2.3.2.27</ecNumber>
    </recommendedName>
</protein>
<evidence type="ECO:0000256" key="1">
    <source>
        <dbReference type="ARBA" id="ARBA00000900"/>
    </source>
</evidence>
<dbReference type="GO" id="GO:0016567">
    <property type="term" value="P:protein ubiquitination"/>
    <property type="evidence" value="ECO:0007669"/>
    <property type="project" value="UniProtKB-UniRule"/>
</dbReference>
<dbReference type="InterPro" id="IPR027370">
    <property type="entry name" value="Znf-RING_euk"/>
</dbReference>
<reference evidence="12" key="2">
    <citation type="journal article" date="2014" name="Nat. Commun.">
        <title>The cavefish genome reveals candidate genes for eye loss.</title>
        <authorList>
            <person name="McGaugh S.E."/>
            <person name="Gross J.B."/>
            <person name="Aken B."/>
            <person name="Blin M."/>
            <person name="Borowsky R."/>
            <person name="Chalopin D."/>
            <person name="Hinaux H."/>
            <person name="Jeffery W.R."/>
            <person name="Keene A."/>
            <person name="Ma L."/>
            <person name="Minx P."/>
            <person name="Murphy D."/>
            <person name="O'Quin K.E."/>
            <person name="Retaux S."/>
            <person name="Rohner N."/>
            <person name="Searle S.M."/>
            <person name="Stahl B.A."/>
            <person name="Tabin C."/>
            <person name="Volff J.N."/>
            <person name="Yoshizawa M."/>
            <person name="Warren W.C."/>
        </authorList>
    </citation>
    <scope>NUCLEOTIDE SEQUENCE [LARGE SCALE GENOMIC DNA]</scope>
    <source>
        <strain evidence="12">female</strain>
    </source>
</reference>
<comment type="subcellular location">
    <subcellularLocation>
        <location evidence="9">Cytoplasm</location>
    </subcellularLocation>
</comment>
<evidence type="ECO:0000256" key="9">
    <source>
        <dbReference type="RuleBase" id="RU367105"/>
    </source>
</evidence>
<dbReference type="GO" id="GO:0007219">
    <property type="term" value="P:Notch signaling pathway"/>
    <property type="evidence" value="ECO:0007669"/>
    <property type="project" value="InterPro"/>
</dbReference>
<dbReference type="EC" id="2.3.2.27" evidence="9"/>
<keyword evidence="9" id="KW-0963">Cytoplasm</keyword>
<dbReference type="Proteomes" id="UP000018467">
    <property type="component" value="Unassembled WGS sequence"/>
</dbReference>
<accession>A0A3B1JBQ2</accession>
<evidence type="ECO:0000313" key="11">
    <source>
        <dbReference type="Ensembl" id="ENSAMXP00000039291.1"/>
    </source>
</evidence>
<dbReference type="InterPro" id="IPR039398">
    <property type="entry name" value="Deltex_fam"/>
</dbReference>
<evidence type="ECO:0000256" key="8">
    <source>
        <dbReference type="PROSITE-ProRule" id="PRU00175"/>
    </source>
</evidence>
<dbReference type="InterPro" id="IPR001841">
    <property type="entry name" value="Znf_RING"/>
</dbReference>
<dbReference type="Bgee" id="ENSAMXG00000040633">
    <property type="expression patterns" value="Expressed in intestine and 14 other cell types or tissues"/>
</dbReference>
<dbReference type="PANTHER" id="PTHR12622">
    <property type="entry name" value="DELTEX-RELATED"/>
    <property type="match status" value="1"/>
</dbReference>
<keyword evidence="4 9" id="KW-0808">Transferase</keyword>
<evidence type="ECO:0000259" key="10">
    <source>
        <dbReference type="PROSITE" id="PS50089"/>
    </source>
</evidence>
<dbReference type="PROSITE" id="PS00518">
    <property type="entry name" value="ZF_RING_1"/>
    <property type="match status" value="1"/>
</dbReference>
<evidence type="ECO:0000256" key="2">
    <source>
        <dbReference type="ARBA" id="ARBA00004906"/>
    </source>
</evidence>
<evidence type="ECO:0000256" key="7">
    <source>
        <dbReference type="ARBA" id="ARBA00022833"/>
    </source>
</evidence>
<dbReference type="STRING" id="7994.ENSAMXP00000039291"/>
<dbReference type="SUPFAM" id="SSF57850">
    <property type="entry name" value="RING/U-box"/>
    <property type="match status" value="1"/>
</dbReference>
<dbReference type="InterPro" id="IPR039396">
    <property type="entry name" value="Deltex_C"/>
</dbReference>
<dbReference type="InterPro" id="IPR039399">
    <property type="entry name" value="Deltex_C_sf"/>
</dbReference>
<evidence type="ECO:0000256" key="3">
    <source>
        <dbReference type="ARBA" id="ARBA00009413"/>
    </source>
</evidence>
<dbReference type="GO" id="GO:0008270">
    <property type="term" value="F:zinc ion binding"/>
    <property type="evidence" value="ECO:0007669"/>
    <property type="project" value="UniProtKB-KW"/>
</dbReference>
<comment type="similarity">
    <text evidence="3 9">Belongs to the Deltex family.</text>
</comment>
<dbReference type="Pfam" id="PF18102">
    <property type="entry name" value="DTC"/>
    <property type="match status" value="1"/>
</dbReference>
<dbReference type="Gene3D" id="3.30.40.10">
    <property type="entry name" value="Zinc/RING finger domain, C3HC4 (zinc finger)"/>
    <property type="match status" value="1"/>
</dbReference>
<dbReference type="UniPathway" id="UPA00143"/>
<evidence type="ECO:0000256" key="4">
    <source>
        <dbReference type="ARBA" id="ARBA00022679"/>
    </source>
</evidence>
<dbReference type="Ensembl" id="ENSAMXT00000051774.1">
    <property type="protein sequence ID" value="ENSAMXP00000039291.1"/>
    <property type="gene ID" value="ENSAMXG00000040633.1"/>
</dbReference>
<comment type="catalytic activity">
    <reaction evidence="1 9">
        <text>S-ubiquitinyl-[E2 ubiquitin-conjugating enzyme]-L-cysteine + [acceptor protein]-L-lysine = [E2 ubiquitin-conjugating enzyme]-L-cysteine + N(6)-ubiquitinyl-[acceptor protein]-L-lysine.</text>
        <dbReference type="EC" id="2.3.2.27"/>
    </reaction>
</comment>
<sequence>ETHYLITLIIKENEQSKDDNCPICIDTFTDQVKLQCGHGFCRECLKHSEKSMGKICSVCKKIYGKLRGNQPKGKMTYITYRSDLPGYYGCGTIEISYDIPSGTQTDEHPNPGERFYGAQRHAYLPNNAEGNEVLQLLQRAFDQRLIFTVGTSTTTGADNTVTWNDIHHKTSKTGGPQNYGYPDSDYLKRVKDELKAKGIE</sequence>
<dbReference type="FunFam" id="3.30.390.130:FF:000001">
    <property type="entry name" value="Probable E3 ubiquitin-protein ligase DTX3"/>
    <property type="match status" value="1"/>
</dbReference>